<feature type="transmembrane region" description="Helical" evidence="5">
    <location>
        <begin position="88"/>
        <end position="104"/>
    </location>
</feature>
<comment type="caution">
    <text evidence="6">The sequence shown here is derived from an EMBL/GenBank/DDBJ whole genome shotgun (WGS) entry which is preliminary data.</text>
</comment>
<dbReference type="STRING" id="36022.A0A1V2L5F7"/>
<keyword evidence="2 5" id="KW-0812">Transmembrane</keyword>
<organism evidence="6 7">
    <name type="scientific">Cyberlindnera fabianii</name>
    <name type="common">Yeast</name>
    <name type="synonym">Hansenula fabianii</name>
    <dbReference type="NCBI Taxonomy" id="36022"/>
    <lineage>
        <taxon>Eukaryota</taxon>
        <taxon>Fungi</taxon>
        <taxon>Dikarya</taxon>
        <taxon>Ascomycota</taxon>
        <taxon>Saccharomycotina</taxon>
        <taxon>Saccharomycetes</taxon>
        <taxon>Phaffomycetales</taxon>
        <taxon>Phaffomycetaceae</taxon>
        <taxon>Cyberlindnera</taxon>
    </lineage>
</organism>
<name>A0A1V2L5F7_CYBFA</name>
<evidence type="ECO:0000313" key="6">
    <source>
        <dbReference type="EMBL" id="ONH67004.1"/>
    </source>
</evidence>
<accession>A0A1V2L5F7</accession>
<keyword evidence="3 5" id="KW-1133">Transmembrane helix</keyword>
<dbReference type="InterPro" id="IPR004895">
    <property type="entry name" value="Prenylated_rab_accept_PRA1"/>
</dbReference>
<comment type="similarity">
    <text evidence="5">Belongs to the PRA1 family.</text>
</comment>
<dbReference type="Pfam" id="PF03208">
    <property type="entry name" value="PRA1"/>
    <property type="match status" value="1"/>
</dbReference>
<dbReference type="GO" id="GO:0016020">
    <property type="term" value="C:membrane"/>
    <property type="evidence" value="ECO:0007669"/>
    <property type="project" value="UniProtKB-SubCell"/>
</dbReference>
<evidence type="ECO:0000256" key="3">
    <source>
        <dbReference type="ARBA" id="ARBA00022989"/>
    </source>
</evidence>
<keyword evidence="4 5" id="KW-0472">Membrane</keyword>
<dbReference type="PANTHER" id="PTHR19317">
    <property type="entry name" value="PRENYLATED RAB ACCEPTOR 1-RELATED"/>
    <property type="match status" value="1"/>
</dbReference>
<gene>
    <name evidence="6" type="ORF">BON22_2855</name>
</gene>
<evidence type="ECO:0000256" key="2">
    <source>
        <dbReference type="ARBA" id="ARBA00022692"/>
    </source>
</evidence>
<evidence type="ECO:0000256" key="4">
    <source>
        <dbReference type="ARBA" id="ARBA00023136"/>
    </source>
</evidence>
<dbReference type="GO" id="GO:0005794">
    <property type="term" value="C:Golgi apparatus"/>
    <property type="evidence" value="ECO:0007669"/>
    <property type="project" value="TreeGrafter"/>
</dbReference>
<proteinExistence type="inferred from homology"/>
<comment type="subcellular location">
    <subcellularLocation>
        <location evidence="1 5">Membrane</location>
        <topology evidence="1 5">Multi-pass membrane protein</topology>
    </subcellularLocation>
</comment>
<feature type="transmembrane region" description="Helical" evidence="5">
    <location>
        <begin position="125"/>
        <end position="158"/>
    </location>
</feature>
<dbReference type="EMBL" id="MPUK01000005">
    <property type="protein sequence ID" value="ONH67004.1"/>
    <property type="molecule type" value="Genomic_DNA"/>
</dbReference>
<evidence type="ECO:0000313" key="7">
    <source>
        <dbReference type="Proteomes" id="UP000189513"/>
    </source>
</evidence>
<keyword evidence="7" id="KW-1185">Reference proteome</keyword>
<evidence type="ECO:0000256" key="1">
    <source>
        <dbReference type="ARBA" id="ARBA00004141"/>
    </source>
</evidence>
<dbReference type="VEuPathDB" id="FungiDB:BON22_2855"/>
<sequence length="177" mass="19880">MSSSSSAYPFGAARFPVDMDALKQQTPYLHHKITTMKPLREFFNTSKIALPKSIADWRRRLLVNLRYYQSNYLVVLVIVSLLDLIQRPWLLIALASLVAGVVLLKRHPSDEIRYNNISVDKKYLYGALLLITVPVVLFSSPLATVLSIATISALLVAIHASLLDNTHTETSFNEEIV</sequence>
<dbReference type="AlphaFoldDB" id="A0A1V2L5F7"/>
<dbReference type="PANTHER" id="PTHR19317:SF0">
    <property type="entry name" value="PRENYLATED RAB ACCEPTOR PROTEIN 1"/>
    <property type="match status" value="1"/>
</dbReference>
<evidence type="ECO:0000256" key="5">
    <source>
        <dbReference type="RuleBase" id="RU363107"/>
    </source>
</evidence>
<reference evidence="7" key="1">
    <citation type="journal article" date="2017" name="Genome Announc.">
        <title>Genome sequences of Cyberlindnera fabianii 65, Pichia kudriavzevii 129, and Saccharomyces cerevisiae 131 isolated from fermented masau fruits in Zimbabwe.</title>
        <authorList>
            <person name="van Rijswijck I.M.H."/>
            <person name="Derks M.F.L."/>
            <person name="Abee T."/>
            <person name="de Ridder D."/>
            <person name="Smid E.J."/>
        </authorList>
    </citation>
    <scope>NUCLEOTIDE SEQUENCE [LARGE SCALE GENOMIC DNA]</scope>
    <source>
        <strain evidence="7">65</strain>
    </source>
</reference>
<dbReference type="OMA" id="MNQKPPP"/>
<protein>
    <recommendedName>
        <fullName evidence="5">PRA1 family protein</fullName>
    </recommendedName>
</protein>
<feature type="transmembrane region" description="Helical" evidence="5">
    <location>
        <begin position="65"/>
        <end position="82"/>
    </location>
</feature>
<dbReference type="Proteomes" id="UP000189513">
    <property type="component" value="Unassembled WGS sequence"/>
</dbReference>